<protein>
    <submittedName>
        <fullName evidence="6">RND transporter</fullName>
    </submittedName>
</protein>
<reference evidence="6 7" key="1">
    <citation type="submission" date="2018-02" db="EMBL/GenBank/DDBJ databases">
        <title>Complete genome sequencing of Faecalibacterium prausnitzii strains isolated from the human gut.</title>
        <authorList>
            <person name="Fitzgerald B.C."/>
            <person name="Shkoporov A.N."/>
            <person name="Ross P.R."/>
            <person name="Hill C."/>
        </authorList>
    </citation>
    <scope>NUCLEOTIDE SEQUENCE [LARGE SCALE GENOMIC DNA]</scope>
    <source>
        <strain evidence="6 7">APC942/32-1</strain>
    </source>
</reference>
<feature type="domain" description="CzcB-like C-terminal circularly permuted SH3-like" evidence="4">
    <location>
        <begin position="492"/>
        <end position="528"/>
    </location>
</feature>
<keyword evidence="1" id="KW-0812">Transmembrane</keyword>
<dbReference type="Pfam" id="PF25975">
    <property type="entry name" value="CzcB_C"/>
    <property type="match status" value="1"/>
</dbReference>
<dbReference type="SUPFAM" id="SSF111369">
    <property type="entry name" value="HlyD-like secretion proteins"/>
    <property type="match status" value="2"/>
</dbReference>
<dbReference type="RefSeq" id="WP_158400309.1">
    <property type="nucleotide sequence ID" value="NZ_PRLB01000002.1"/>
</dbReference>
<evidence type="ECO:0000313" key="6">
    <source>
        <dbReference type="EMBL" id="RAW54985.1"/>
    </source>
</evidence>
<evidence type="ECO:0000259" key="2">
    <source>
        <dbReference type="Pfam" id="PF25917"/>
    </source>
</evidence>
<dbReference type="AlphaFoldDB" id="A0A329U0H6"/>
<dbReference type="Pfam" id="PF25990">
    <property type="entry name" value="Beta-barrel_YknX"/>
    <property type="match status" value="1"/>
</dbReference>
<dbReference type="PANTHER" id="PTHR30469">
    <property type="entry name" value="MULTIDRUG RESISTANCE PROTEIN MDTA"/>
    <property type="match status" value="1"/>
</dbReference>
<dbReference type="Gene3D" id="2.40.30.170">
    <property type="match status" value="2"/>
</dbReference>
<dbReference type="GO" id="GO:0015562">
    <property type="term" value="F:efflux transmembrane transporter activity"/>
    <property type="evidence" value="ECO:0007669"/>
    <property type="project" value="TreeGrafter"/>
</dbReference>
<comment type="caution">
    <text evidence="6">The sequence shown here is derived from an EMBL/GenBank/DDBJ whole genome shotgun (WGS) entry which is preliminary data.</text>
</comment>
<feature type="domain" description="Multidrug resistance protein MdtA-like barrel-sandwich hybrid" evidence="2">
    <location>
        <begin position="89"/>
        <end position="178"/>
    </location>
</feature>
<dbReference type="Gene3D" id="2.40.50.100">
    <property type="match status" value="2"/>
</dbReference>
<dbReference type="InterPro" id="IPR058649">
    <property type="entry name" value="CzcB_C"/>
</dbReference>
<feature type="transmembrane region" description="Helical" evidence="1">
    <location>
        <begin position="34"/>
        <end position="50"/>
    </location>
</feature>
<evidence type="ECO:0000256" key="1">
    <source>
        <dbReference type="SAM" id="Phobius"/>
    </source>
</evidence>
<dbReference type="GO" id="GO:1990281">
    <property type="term" value="C:efflux pump complex"/>
    <property type="evidence" value="ECO:0007669"/>
    <property type="project" value="TreeGrafter"/>
</dbReference>
<keyword evidence="1" id="KW-0472">Membrane</keyword>
<sequence>MLGFNKKTQDASPQENTGGENKVFHFIKTHKKRCIAVVAAAAVLVAVIVPRRSRSASADLAYTQEKLGRRDIVNVYDGSGTINAADSYTVKSLVTGTVLTADFELGDSIEKGDILYTIDISDVENNLASAQLSVEQAQRNYDDTADMQNVRTRISGEVSSFAVAAGDAVQAGQTVATIRDTSVMLLAVDFPAAEAQSFVAGQAAQVMPDTTFETLNGTIRSVSGADPAGDASLMTCTVTIAVPNAGSLTTAQAAMAQVNGVSSLNSAHFTYQREETVVAAASGTVSELCVKEGSTVRQDDVILRITGKDLDKQTKNAADSLRAAELQMSSAEKTISHYTIDAPISGTIVDKKVKAGDKLSANDTAMQNLCTIYDMSYLEMKLNVDELKIRSLEVGQEVDITADAVPGETYKGVISSILVAGTTANGSTSYPVTVRIDDMGELLPGMNATAKITTASVKNVLALPNAALVRGSYVLVTKDSPSAANAETSMTAPDGYVYVKVTTGISDDDYIEVKSGLQEGDTIAYDNSSVSATDFYSNMMASAEGDDE</sequence>
<evidence type="ECO:0000259" key="4">
    <source>
        <dbReference type="Pfam" id="PF25975"/>
    </source>
</evidence>
<dbReference type="InterPro" id="IPR058647">
    <property type="entry name" value="BSH_CzcB-like"/>
</dbReference>
<dbReference type="Pfam" id="PF25973">
    <property type="entry name" value="BSH_CzcB"/>
    <property type="match status" value="1"/>
</dbReference>
<dbReference type="EMBL" id="PRLB01000002">
    <property type="protein sequence ID" value="RAW54985.1"/>
    <property type="molecule type" value="Genomic_DNA"/>
</dbReference>
<dbReference type="Pfam" id="PF25917">
    <property type="entry name" value="BSH_RND"/>
    <property type="match status" value="1"/>
</dbReference>
<evidence type="ECO:0000259" key="5">
    <source>
        <dbReference type="Pfam" id="PF25990"/>
    </source>
</evidence>
<organism evidence="6 7">
    <name type="scientific">Faecalibacterium prausnitzii</name>
    <dbReference type="NCBI Taxonomy" id="853"/>
    <lineage>
        <taxon>Bacteria</taxon>
        <taxon>Bacillati</taxon>
        <taxon>Bacillota</taxon>
        <taxon>Clostridia</taxon>
        <taxon>Eubacteriales</taxon>
        <taxon>Oscillospiraceae</taxon>
        <taxon>Faecalibacterium</taxon>
    </lineage>
</organism>
<evidence type="ECO:0000259" key="3">
    <source>
        <dbReference type="Pfam" id="PF25973"/>
    </source>
</evidence>
<dbReference type="Gene3D" id="1.10.287.470">
    <property type="entry name" value="Helix hairpin bin"/>
    <property type="match status" value="1"/>
</dbReference>
<accession>A0A329U0H6</accession>
<name>A0A329U0H6_9FIRM</name>
<feature type="domain" description="CzcB-like barrel-sandwich hybrid" evidence="3">
    <location>
        <begin position="275"/>
        <end position="365"/>
    </location>
</feature>
<feature type="domain" description="YknX-like beta-barrel" evidence="5">
    <location>
        <begin position="380"/>
        <end position="452"/>
    </location>
</feature>
<proteinExistence type="predicted"/>
<dbReference type="InterPro" id="IPR058625">
    <property type="entry name" value="MdtA-like_BSH"/>
</dbReference>
<dbReference type="Gene3D" id="2.40.420.20">
    <property type="match status" value="1"/>
</dbReference>
<dbReference type="Proteomes" id="UP000251144">
    <property type="component" value="Unassembled WGS sequence"/>
</dbReference>
<dbReference type="PANTHER" id="PTHR30469:SF33">
    <property type="entry name" value="SLR1207 PROTEIN"/>
    <property type="match status" value="1"/>
</dbReference>
<keyword evidence="1" id="KW-1133">Transmembrane helix</keyword>
<dbReference type="InterPro" id="IPR058636">
    <property type="entry name" value="Beta-barrel_YknX"/>
</dbReference>
<evidence type="ECO:0000313" key="7">
    <source>
        <dbReference type="Proteomes" id="UP000251144"/>
    </source>
</evidence>
<dbReference type="OrthoDB" id="1725043at2"/>
<gene>
    <name evidence="6" type="ORF">C4N26_03215</name>
</gene>